<feature type="region of interest" description="Disordered" evidence="1">
    <location>
        <begin position="182"/>
        <end position="207"/>
    </location>
</feature>
<reference evidence="2 3" key="1">
    <citation type="submission" date="2019-09" db="EMBL/GenBank/DDBJ databases">
        <title>Draft genome of the ectomycorrhizal ascomycete Sphaerosporella brunnea.</title>
        <authorList>
            <consortium name="DOE Joint Genome Institute"/>
            <person name="Benucci G.M."/>
            <person name="Marozzi G."/>
            <person name="Antonielli L."/>
            <person name="Sanchez S."/>
            <person name="Marco P."/>
            <person name="Wang X."/>
            <person name="Falini L.B."/>
            <person name="Barry K."/>
            <person name="Haridas S."/>
            <person name="Lipzen A."/>
            <person name="Labutti K."/>
            <person name="Grigoriev I.V."/>
            <person name="Murat C."/>
            <person name="Martin F."/>
            <person name="Albertini E."/>
            <person name="Donnini D."/>
            <person name="Bonito G."/>
        </authorList>
    </citation>
    <scope>NUCLEOTIDE SEQUENCE [LARGE SCALE GENOMIC DNA]</scope>
    <source>
        <strain evidence="2 3">Sb_GMNB300</strain>
    </source>
</reference>
<evidence type="ECO:0000313" key="3">
    <source>
        <dbReference type="Proteomes" id="UP000326924"/>
    </source>
</evidence>
<proteinExistence type="predicted"/>
<comment type="caution">
    <text evidence="2">The sequence shown here is derived from an EMBL/GenBank/DDBJ whole genome shotgun (WGS) entry which is preliminary data.</text>
</comment>
<protein>
    <submittedName>
        <fullName evidence="2">Uncharacterized protein</fullName>
    </submittedName>
</protein>
<dbReference type="AlphaFoldDB" id="A0A5J5EQK3"/>
<dbReference type="InParanoid" id="A0A5J5EQK3"/>
<evidence type="ECO:0000256" key="1">
    <source>
        <dbReference type="SAM" id="MobiDB-lite"/>
    </source>
</evidence>
<keyword evidence="3" id="KW-1185">Reference proteome</keyword>
<accession>A0A5J5EQK3</accession>
<gene>
    <name evidence="2" type="ORF">FN846DRAFT_149243</name>
</gene>
<sequence length="207" mass="23039">MHICFFFSETMCGLAVGYLGSLLRFSAQQRELPASASFAAELTPHFCEASTPPDSLRRILSKCAPVALDCSIHGRAGGPPQILHGGSCGEAPTGPVRLWSKLDTAPKQRKQSRMANMRMAPVRDHWVPLSRRGGSSWACTRPRFVVCRIRSAFAAPQALFHTYQLTLIVNAASFSRTHSLQNTRLTSKNSKHPSEYVRQQRAFRQRQ</sequence>
<name>A0A5J5EQK3_9PEZI</name>
<organism evidence="2 3">
    <name type="scientific">Sphaerosporella brunnea</name>
    <dbReference type="NCBI Taxonomy" id="1250544"/>
    <lineage>
        <taxon>Eukaryota</taxon>
        <taxon>Fungi</taxon>
        <taxon>Dikarya</taxon>
        <taxon>Ascomycota</taxon>
        <taxon>Pezizomycotina</taxon>
        <taxon>Pezizomycetes</taxon>
        <taxon>Pezizales</taxon>
        <taxon>Pyronemataceae</taxon>
        <taxon>Sphaerosporella</taxon>
    </lineage>
</organism>
<dbReference type="EMBL" id="VXIS01000157">
    <property type="protein sequence ID" value="KAA8900227.1"/>
    <property type="molecule type" value="Genomic_DNA"/>
</dbReference>
<dbReference type="Proteomes" id="UP000326924">
    <property type="component" value="Unassembled WGS sequence"/>
</dbReference>
<evidence type="ECO:0000313" key="2">
    <source>
        <dbReference type="EMBL" id="KAA8900227.1"/>
    </source>
</evidence>